<dbReference type="PANTHER" id="PTHR12707">
    <property type="entry name" value="PINN"/>
    <property type="match status" value="1"/>
</dbReference>
<feature type="region of interest" description="Disordered" evidence="8">
    <location>
        <begin position="29"/>
        <end position="109"/>
    </location>
</feature>
<keyword evidence="5" id="KW-0804">Transcription</keyword>
<evidence type="ECO:0000256" key="4">
    <source>
        <dbReference type="ARBA" id="ARBA00023015"/>
    </source>
</evidence>
<evidence type="ECO:0000256" key="5">
    <source>
        <dbReference type="ARBA" id="ARBA00023163"/>
    </source>
</evidence>
<evidence type="ECO:0000256" key="1">
    <source>
        <dbReference type="ARBA" id="ARBA00004123"/>
    </source>
</evidence>
<keyword evidence="6" id="KW-0508">mRNA splicing</keyword>
<accession>M4B8N1</accession>
<comment type="subcellular location">
    <subcellularLocation>
        <location evidence="1">Nucleus</location>
    </subcellularLocation>
</comment>
<evidence type="ECO:0000256" key="8">
    <source>
        <dbReference type="SAM" id="MobiDB-lite"/>
    </source>
</evidence>
<keyword evidence="4" id="KW-0805">Transcription regulation</keyword>
<dbReference type="PROSITE" id="PS50800">
    <property type="entry name" value="SAP"/>
    <property type="match status" value="1"/>
</dbReference>
<evidence type="ECO:0000259" key="9">
    <source>
        <dbReference type="PROSITE" id="PS50800"/>
    </source>
</evidence>
<dbReference type="HOGENOM" id="CLU_028233_0_0_1"/>
<dbReference type="Gene3D" id="1.10.720.30">
    <property type="entry name" value="SAP domain"/>
    <property type="match status" value="1"/>
</dbReference>
<dbReference type="STRING" id="559515.M4B8N1"/>
<dbReference type="EnsemblProtists" id="HpaT802638">
    <property type="protein sequence ID" value="HpaP802638"/>
    <property type="gene ID" value="HpaG802638"/>
</dbReference>
<keyword evidence="11" id="KW-1185">Reference proteome</keyword>
<feature type="compositionally biased region" description="Basic and acidic residues" evidence="8">
    <location>
        <begin position="315"/>
        <end position="338"/>
    </location>
</feature>
<dbReference type="Proteomes" id="UP000011713">
    <property type="component" value="Unassembled WGS sequence"/>
</dbReference>
<dbReference type="Pfam" id="PF02037">
    <property type="entry name" value="SAP"/>
    <property type="match status" value="1"/>
</dbReference>
<dbReference type="InterPro" id="IPR036361">
    <property type="entry name" value="SAP_dom_sf"/>
</dbReference>
<evidence type="ECO:0000256" key="6">
    <source>
        <dbReference type="ARBA" id="ARBA00023187"/>
    </source>
</evidence>
<feature type="compositionally biased region" description="Basic and acidic residues" evidence="8">
    <location>
        <begin position="475"/>
        <end position="486"/>
    </location>
</feature>
<dbReference type="GO" id="GO:0008380">
    <property type="term" value="P:RNA splicing"/>
    <property type="evidence" value="ECO:0007669"/>
    <property type="project" value="UniProtKB-KW"/>
</dbReference>
<dbReference type="eggNOG" id="KOG3756">
    <property type="taxonomic scope" value="Eukaryota"/>
</dbReference>
<keyword evidence="3" id="KW-0507">mRNA processing</keyword>
<dbReference type="SMART" id="SM00513">
    <property type="entry name" value="SAP"/>
    <property type="match status" value="1"/>
</dbReference>
<dbReference type="InterPro" id="IPR003034">
    <property type="entry name" value="SAP_dom"/>
</dbReference>
<evidence type="ECO:0000256" key="2">
    <source>
        <dbReference type="ARBA" id="ARBA00010386"/>
    </source>
</evidence>
<protein>
    <recommendedName>
        <fullName evidence="9">SAP domain-containing protein</fullName>
    </recommendedName>
</protein>
<dbReference type="PANTHER" id="PTHR12707:SF0">
    <property type="entry name" value="PININ"/>
    <property type="match status" value="1"/>
</dbReference>
<dbReference type="InterPro" id="IPR039853">
    <property type="entry name" value="Pinin"/>
</dbReference>
<sequence length="616" mass="67016">MADQAESADERALRRELQALAKQREALVNLKRQGGKTRGAGRGASPRGSVFARLGGKVTRGARQALERTDRNDSRGNAPWRLGKRDHDDDARSPSNAVKKQKLNSAVARPEGVCHSVVRVEETSRGATSPVVDLARAQEQKQRAVAPYTQKDGIARSRRMFGALMGHLGKAKRQIEKDTDLFKRQDTKQHEAEEKEKAQSKNLEEQARREAEIVRLEALVARTELDRSEQIARAKLEHLRMVRRSESQSKFLVTIASPPINYLPAKHTEETKELVAASMEAHEAKIKASEQSHEENLRKLEAEFATKLKQLREDLKAVKKDRVEETTDRHATSEKAEDSMDEGDLDMIKGSGEPDEDVEMASEHGDRSPTMEVENSDIAQQRVSDDEAGDSAEPARAAEEGVRRSPVRSESSQKRDGKGQSVSPQAATVGPVVDHSDTEASSASRVNEEAKAPGLAQESPKQKPDEPVQAAVTKKSKEAYPAKGEEAEPANVEEAAATSDEAAAATNVGDAEPANDEDAAPANDEDGEPANDEEAAPVNVEKAAPANVEEAMSAGGSDIVEKTADGDESGATINVDKLKVVELRAKLKERGLDTKGFKAKLVQRLKQAMQDEDGSK</sequence>
<dbReference type="GO" id="GO:0071013">
    <property type="term" value="C:catalytic step 2 spliceosome"/>
    <property type="evidence" value="ECO:0007669"/>
    <property type="project" value="TreeGrafter"/>
</dbReference>
<feature type="compositionally biased region" description="Low complexity" evidence="8">
    <location>
        <begin position="489"/>
        <end position="512"/>
    </location>
</feature>
<keyword evidence="7" id="KW-0539">Nucleus</keyword>
<evidence type="ECO:0000256" key="7">
    <source>
        <dbReference type="ARBA" id="ARBA00023242"/>
    </source>
</evidence>
<dbReference type="SUPFAM" id="SSF68906">
    <property type="entry name" value="SAP domain"/>
    <property type="match status" value="1"/>
</dbReference>
<dbReference type="InterPro" id="IPR006786">
    <property type="entry name" value="Pinin_SDK_MemA"/>
</dbReference>
<feature type="region of interest" description="Disordered" evidence="8">
    <location>
        <begin position="315"/>
        <end position="573"/>
    </location>
</feature>
<feature type="compositionally biased region" description="Acidic residues" evidence="8">
    <location>
        <begin position="513"/>
        <end position="535"/>
    </location>
</feature>
<name>M4B8N1_HYAAE</name>
<feature type="region of interest" description="Disordered" evidence="8">
    <location>
        <begin position="184"/>
        <end position="205"/>
    </location>
</feature>
<proteinExistence type="inferred from homology"/>
<dbReference type="AlphaFoldDB" id="M4B8N1"/>
<evidence type="ECO:0000256" key="3">
    <source>
        <dbReference type="ARBA" id="ARBA00022664"/>
    </source>
</evidence>
<dbReference type="OMA" id="IMHRENE"/>
<reference evidence="10" key="2">
    <citation type="submission" date="2015-06" db="UniProtKB">
        <authorList>
            <consortium name="EnsemblProtists"/>
        </authorList>
    </citation>
    <scope>IDENTIFICATION</scope>
    <source>
        <strain evidence="10">Emoy2</strain>
    </source>
</reference>
<dbReference type="EMBL" id="JH597989">
    <property type="status" value="NOT_ANNOTATED_CDS"/>
    <property type="molecule type" value="Genomic_DNA"/>
</dbReference>
<comment type="similarity">
    <text evidence="2">Belongs to the pinin family.</text>
</comment>
<dbReference type="GO" id="GO:0006397">
    <property type="term" value="P:mRNA processing"/>
    <property type="evidence" value="ECO:0007669"/>
    <property type="project" value="UniProtKB-KW"/>
</dbReference>
<reference evidence="11" key="1">
    <citation type="journal article" date="2010" name="Science">
        <title>Signatures of adaptation to obligate biotrophy in the Hyaloperonospora arabidopsidis genome.</title>
        <authorList>
            <person name="Baxter L."/>
            <person name="Tripathy S."/>
            <person name="Ishaque N."/>
            <person name="Boot N."/>
            <person name="Cabral A."/>
            <person name="Kemen E."/>
            <person name="Thines M."/>
            <person name="Ah-Fong A."/>
            <person name="Anderson R."/>
            <person name="Badejoko W."/>
            <person name="Bittner-Eddy P."/>
            <person name="Boore J.L."/>
            <person name="Chibucos M.C."/>
            <person name="Coates M."/>
            <person name="Dehal P."/>
            <person name="Delehaunty K."/>
            <person name="Dong S."/>
            <person name="Downton P."/>
            <person name="Dumas B."/>
            <person name="Fabro G."/>
            <person name="Fronick C."/>
            <person name="Fuerstenberg S.I."/>
            <person name="Fulton L."/>
            <person name="Gaulin E."/>
            <person name="Govers F."/>
            <person name="Hughes L."/>
            <person name="Humphray S."/>
            <person name="Jiang R.H."/>
            <person name="Judelson H."/>
            <person name="Kamoun S."/>
            <person name="Kyung K."/>
            <person name="Meijer H."/>
            <person name="Minx P."/>
            <person name="Morris P."/>
            <person name="Nelson J."/>
            <person name="Phuntumart V."/>
            <person name="Qutob D."/>
            <person name="Rehmany A."/>
            <person name="Rougon-Cardoso A."/>
            <person name="Ryden P."/>
            <person name="Torto-Alalibo T."/>
            <person name="Studholme D."/>
            <person name="Wang Y."/>
            <person name="Win J."/>
            <person name="Wood J."/>
            <person name="Clifton S.W."/>
            <person name="Rogers J."/>
            <person name="Van den Ackerveken G."/>
            <person name="Jones J.D."/>
            <person name="McDowell J.M."/>
            <person name="Beynon J."/>
            <person name="Tyler B.M."/>
        </authorList>
    </citation>
    <scope>NUCLEOTIDE SEQUENCE [LARGE SCALE GENOMIC DNA]</scope>
    <source>
        <strain evidence="11">Emoy2</strain>
    </source>
</reference>
<evidence type="ECO:0000313" key="10">
    <source>
        <dbReference type="EnsemblProtists" id="HpaP802638"/>
    </source>
</evidence>
<feature type="compositionally biased region" description="Basic and acidic residues" evidence="8">
    <location>
        <begin position="83"/>
        <end position="92"/>
    </location>
</feature>
<dbReference type="InParanoid" id="M4B8N1"/>
<dbReference type="Pfam" id="PF04696">
    <property type="entry name" value="Pinin_SDK_memA"/>
    <property type="match status" value="1"/>
</dbReference>
<feature type="domain" description="SAP" evidence="9">
    <location>
        <begin position="575"/>
        <end position="609"/>
    </location>
</feature>
<evidence type="ECO:0000313" key="11">
    <source>
        <dbReference type="Proteomes" id="UP000011713"/>
    </source>
</evidence>
<organism evidence="10 11">
    <name type="scientific">Hyaloperonospora arabidopsidis (strain Emoy2)</name>
    <name type="common">Downy mildew agent</name>
    <name type="synonym">Peronospora arabidopsidis</name>
    <dbReference type="NCBI Taxonomy" id="559515"/>
    <lineage>
        <taxon>Eukaryota</taxon>
        <taxon>Sar</taxon>
        <taxon>Stramenopiles</taxon>
        <taxon>Oomycota</taxon>
        <taxon>Peronosporomycetes</taxon>
        <taxon>Peronosporales</taxon>
        <taxon>Peronosporaceae</taxon>
        <taxon>Hyaloperonospora</taxon>
    </lineage>
</organism>
<dbReference type="VEuPathDB" id="FungiDB:HpaG802638"/>
<feature type="compositionally biased region" description="Basic and acidic residues" evidence="8">
    <location>
        <begin position="65"/>
        <end position="74"/>
    </location>
</feature>